<keyword evidence="3" id="KW-1185">Reference proteome</keyword>
<gene>
    <name evidence="2" type="ORF">PVL29_021873</name>
</gene>
<protein>
    <submittedName>
        <fullName evidence="2">Uncharacterized protein</fullName>
    </submittedName>
</protein>
<dbReference type="Proteomes" id="UP001168098">
    <property type="component" value="Unassembled WGS sequence"/>
</dbReference>
<evidence type="ECO:0000313" key="2">
    <source>
        <dbReference type="EMBL" id="KAJ9676571.1"/>
    </source>
</evidence>
<dbReference type="GO" id="GO:0009733">
    <property type="term" value="P:response to auxin"/>
    <property type="evidence" value="ECO:0007669"/>
    <property type="project" value="InterPro"/>
</dbReference>
<organism evidence="2 3">
    <name type="scientific">Vitis rotundifolia</name>
    <name type="common">Muscadine grape</name>
    <dbReference type="NCBI Taxonomy" id="103349"/>
    <lineage>
        <taxon>Eukaryota</taxon>
        <taxon>Viridiplantae</taxon>
        <taxon>Streptophyta</taxon>
        <taxon>Embryophyta</taxon>
        <taxon>Tracheophyta</taxon>
        <taxon>Spermatophyta</taxon>
        <taxon>Magnoliopsida</taxon>
        <taxon>eudicotyledons</taxon>
        <taxon>Gunneridae</taxon>
        <taxon>Pentapetalae</taxon>
        <taxon>rosids</taxon>
        <taxon>Vitales</taxon>
        <taxon>Vitaceae</taxon>
        <taxon>Viteae</taxon>
        <taxon>Vitis</taxon>
    </lineage>
</organism>
<dbReference type="PANTHER" id="PTHR31374">
    <property type="entry name" value="AUXIN-INDUCED PROTEIN-LIKE-RELATED"/>
    <property type="match status" value="1"/>
</dbReference>
<dbReference type="Pfam" id="PF02519">
    <property type="entry name" value="Auxin_inducible"/>
    <property type="match status" value="1"/>
</dbReference>
<proteinExistence type="inferred from homology"/>
<accession>A0AA39DA40</accession>
<evidence type="ECO:0000313" key="3">
    <source>
        <dbReference type="Proteomes" id="UP001168098"/>
    </source>
</evidence>
<name>A0AA39DA40_VITRO</name>
<dbReference type="AlphaFoldDB" id="A0AA39DA40"/>
<comment type="similarity">
    <text evidence="1">Belongs to the ARG7 family.</text>
</comment>
<reference evidence="2 3" key="1">
    <citation type="journal article" date="2023" name="BMC Biotechnol.">
        <title>Vitis rotundifolia cv Carlos genome sequencing.</title>
        <authorList>
            <person name="Huff M."/>
            <person name="Hulse-Kemp A."/>
            <person name="Scheffler B."/>
            <person name="Youngblood R."/>
            <person name="Simpson S."/>
            <person name="Babiker E."/>
            <person name="Staton M."/>
        </authorList>
    </citation>
    <scope>NUCLEOTIDE SEQUENCE [LARGE SCALE GENOMIC DNA]</scope>
    <source>
        <tissue evidence="2">Leaf</tissue>
    </source>
</reference>
<sequence length="194" mass="21777">MWGYIDCSPSPTIWREVAYLKHFSFFSSSFIHCKIDGIRGKGKKNMMVKAWKRCQSICRRSKKCMPVICPCSSVSNPEAAKPSKTPKGYFPVYVGAQKQRFLIKTQFINHPLFMTLLEEAELEYGFSNGGPVSLPCHVDTFYEVLAEMDGGRDEISRPGCSFLSPSHCLGLGDMAKGYGHYSLLISPSRMPEVN</sequence>
<dbReference type="EMBL" id="JARBHA010000017">
    <property type="protein sequence ID" value="KAJ9676571.1"/>
    <property type="molecule type" value="Genomic_DNA"/>
</dbReference>
<dbReference type="InterPro" id="IPR003676">
    <property type="entry name" value="SAUR_fam"/>
</dbReference>
<dbReference type="PANTHER" id="PTHR31374:SF118">
    <property type="entry name" value="OS01G0924966 PROTEIN"/>
    <property type="match status" value="1"/>
</dbReference>
<evidence type="ECO:0000256" key="1">
    <source>
        <dbReference type="ARBA" id="ARBA00006974"/>
    </source>
</evidence>
<comment type="caution">
    <text evidence="2">The sequence shown here is derived from an EMBL/GenBank/DDBJ whole genome shotgun (WGS) entry which is preliminary data.</text>
</comment>